<dbReference type="Pfam" id="PF06949">
    <property type="entry name" value="DUF1292"/>
    <property type="match status" value="1"/>
</dbReference>
<dbReference type="AlphaFoldDB" id="A0A9D1ENY2"/>
<reference evidence="1" key="2">
    <citation type="journal article" date="2021" name="PeerJ">
        <title>Extensive microbial diversity within the chicken gut microbiome revealed by metagenomics and culture.</title>
        <authorList>
            <person name="Gilroy R."/>
            <person name="Ravi A."/>
            <person name="Getino M."/>
            <person name="Pursley I."/>
            <person name="Horton D.L."/>
            <person name="Alikhan N.F."/>
            <person name="Baker D."/>
            <person name="Gharbi K."/>
            <person name="Hall N."/>
            <person name="Watson M."/>
            <person name="Adriaenssens E.M."/>
            <person name="Foster-Nyarko E."/>
            <person name="Jarju S."/>
            <person name="Secka A."/>
            <person name="Antonio M."/>
            <person name="Oren A."/>
            <person name="Chaudhuri R.R."/>
            <person name="La Ragione R."/>
            <person name="Hildebrand F."/>
            <person name="Pallen M.J."/>
        </authorList>
    </citation>
    <scope>NUCLEOTIDE SEQUENCE</scope>
    <source>
        <strain evidence="1">CHK157-1446</strain>
    </source>
</reference>
<dbReference type="InterPro" id="IPR009711">
    <property type="entry name" value="UPF0473"/>
</dbReference>
<dbReference type="Proteomes" id="UP000823982">
    <property type="component" value="Unassembled WGS sequence"/>
</dbReference>
<protein>
    <submittedName>
        <fullName evidence="1">DUF1292 domain-containing protein</fullName>
    </submittedName>
</protein>
<comment type="caution">
    <text evidence="1">The sequence shown here is derived from an EMBL/GenBank/DDBJ whole genome shotgun (WGS) entry which is preliminary data.</text>
</comment>
<dbReference type="EMBL" id="DVIR01000047">
    <property type="protein sequence ID" value="HIS24800.1"/>
    <property type="molecule type" value="Genomic_DNA"/>
</dbReference>
<sequence length="111" mass="12964">MDNYDNDFVPELYTLSDEDGVEHTVEMLDYYDEGDDRYYAMVPYYEHPEDLINDSGELLILKSDYSTGEETLITIDDEDEFNRIGEIFMRRLEEFFDGDDEDVPADDGVSS</sequence>
<reference evidence="1" key="1">
    <citation type="submission" date="2020-10" db="EMBL/GenBank/DDBJ databases">
        <authorList>
            <person name="Gilroy R."/>
        </authorList>
    </citation>
    <scope>NUCLEOTIDE SEQUENCE</scope>
    <source>
        <strain evidence="1">CHK157-1446</strain>
    </source>
</reference>
<name>A0A9D1ENY2_9FIRM</name>
<organism evidence="1 2">
    <name type="scientific">Candidatus Faeciplasma gallinarum</name>
    <dbReference type="NCBI Taxonomy" id="2840799"/>
    <lineage>
        <taxon>Bacteria</taxon>
        <taxon>Bacillati</taxon>
        <taxon>Bacillota</taxon>
        <taxon>Clostridia</taxon>
        <taxon>Eubacteriales</taxon>
        <taxon>Oscillospiraceae</taxon>
        <taxon>Oscillospiraceae incertae sedis</taxon>
        <taxon>Candidatus Faeciplasma</taxon>
    </lineage>
</organism>
<proteinExistence type="predicted"/>
<evidence type="ECO:0000313" key="2">
    <source>
        <dbReference type="Proteomes" id="UP000823982"/>
    </source>
</evidence>
<gene>
    <name evidence="1" type="ORF">IAD01_05285</name>
</gene>
<accession>A0A9D1ENY2</accession>
<evidence type="ECO:0000313" key="1">
    <source>
        <dbReference type="EMBL" id="HIS24800.1"/>
    </source>
</evidence>